<reference evidence="1" key="1">
    <citation type="submission" date="2022-02" db="EMBL/GenBank/DDBJ databases">
        <title>Plant Genome Project.</title>
        <authorList>
            <person name="Zhang R.-G."/>
        </authorList>
    </citation>
    <scope>NUCLEOTIDE SEQUENCE</scope>
    <source>
        <strain evidence="1">AT1</strain>
    </source>
</reference>
<dbReference type="Proteomes" id="UP001062846">
    <property type="component" value="Chromosome 6"/>
</dbReference>
<comment type="caution">
    <text evidence="1">The sequence shown here is derived from an EMBL/GenBank/DDBJ whole genome shotgun (WGS) entry which is preliminary data.</text>
</comment>
<proteinExistence type="predicted"/>
<evidence type="ECO:0000313" key="1">
    <source>
        <dbReference type="EMBL" id="KAI8550805.1"/>
    </source>
</evidence>
<keyword evidence="2" id="KW-1185">Reference proteome</keyword>
<evidence type="ECO:0000313" key="2">
    <source>
        <dbReference type="Proteomes" id="UP001062846"/>
    </source>
</evidence>
<organism evidence="1 2">
    <name type="scientific">Rhododendron molle</name>
    <name type="common">Chinese azalea</name>
    <name type="synonym">Azalea mollis</name>
    <dbReference type="NCBI Taxonomy" id="49168"/>
    <lineage>
        <taxon>Eukaryota</taxon>
        <taxon>Viridiplantae</taxon>
        <taxon>Streptophyta</taxon>
        <taxon>Embryophyta</taxon>
        <taxon>Tracheophyta</taxon>
        <taxon>Spermatophyta</taxon>
        <taxon>Magnoliopsida</taxon>
        <taxon>eudicotyledons</taxon>
        <taxon>Gunneridae</taxon>
        <taxon>Pentapetalae</taxon>
        <taxon>asterids</taxon>
        <taxon>Ericales</taxon>
        <taxon>Ericaceae</taxon>
        <taxon>Ericoideae</taxon>
        <taxon>Rhodoreae</taxon>
        <taxon>Rhododendron</taxon>
    </lineage>
</organism>
<name>A0ACC0NBZ9_RHOML</name>
<protein>
    <submittedName>
        <fullName evidence="1">Uncharacterized protein</fullName>
    </submittedName>
</protein>
<gene>
    <name evidence="1" type="ORF">RHMOL_Rhmol06G0136100</name>
</gene>
<sequence length="52" mass="5723">MVPPPVLSSLDDMTGSSSMYTPPGKDSFSVWLILAMTFCFIVVIASVIFYLF</sequence>
<dbReference type="EMBL" id="CM046393">
    <property type="protein sequence ID" value="KAI8550805.1"/>
    <property type="molecule type" value="Genomic_DNA"/>
</dbReference>
<accession>A0ACC0NBZ9</accession>